<dbReference type="AlphaFoldDB" id="A0A124FMB4"/>
<dbReference type="Proteomes" id="UP000057043">
    <property type="component" value="Unassembled WGS sequence"/>
</dbReference>
<dbReference type="PATRIC" id="fig|301375.6.peg.85"/>
<dbReference type="EMBL" id="LGHB01000015">
    <property type="protein sequence ID" value="KUK96352.1"/>
    <property type="molecule type" value="Genomic_DNA"/>
</dbReference>
<keyword evidence="1" id="KW-0472">Membrane</keyword>
<reference evidence="4 5" key="2">
    <citation type="journal article" date="2015" name="MBio">
        <title>Genome-Resolved Metagenomic Analysis Reveals Roles for Candidate Phyla and Other Microbial Community Members in Biogeochemical Transformations in Oil Reservoirs.</title>
        <authorList>
            <person name="Hu P."/>
            <person name="Tom L."/>
            <person name="Singh A."/>
            <person name="Thomas B.C."/>
            <person name="Baker B.J."/>
            <person name="Piceno Y.M."/>
            <person name="Andersen G.L."/>
            <person name="Banfield J.F."/>
        </authorList>
    </citation>
    <scope>NUCLEOTIDE SEQUENCE [LARGE SCALE GENOMIC DNA]</scope>
    <source>
        <strain evidence="2">57_489</strain>
    </source>
</reference>
<evidence type="ECO:0000313" key="5">
    <source>
        <dbReference type="Proteomes" id="UP000057043"/>
    </source>
</evidence>
<organism evidence="2 5">
    <name type="scientific">Methanothrix harundinacea</name>
    <dbReference type="NCBI Taxonomy" id="301375"/>
    <lineage>
        <taxon>Archaea</taxon>
        <taxon>Methanobacteriati</taxon>
        <taxon>Methanobacteriota</taxon>
        <taxon>Stenosarchaea group</taxon>
        <taxon>Methanomicrobia</taxon>
        <taxon>Methanotrichales</taxon>
        <taxon>Methanotrichaceae</taxon>
        <taxon>Methanothrix</taxon>
    </lineage>
</organism>
<keyword evidence="1" id="KW-1133">Transmembrane helix</keyword>
<dbReference type="InterPro" id="IPR001457">
    <property type="entry name" value="NADH_UbQ/plastoQ_OxRdtase_su6"/>
</dbReference>
<dbReference type="EMBL" id="LGFT01000030">
    <property type="protein sequence ID" value="KUK44232.1"/>
    <property type="molecule type" value="Genomic_DNA"/>
</dbReference>
<feature type="transmembrane region" description="Helical" evidence="1">
    <location>
        <begin position="7"/>
        <end position="26"/>
    </location>
</feature>
<dbReference type="InterPro" id="IPR042106">
    <property type="entry name" value="Nuo/plastoQ_OxRdtase_6_NuoJ"/>
</dbReference>
<accession>A0A124FMB4</accession>
<evidence type="ECO:0000256" key="1">
    <source>
        <dbReference type="SAM" id="Phobius"/>
    </source>
</evidence>
<comment type="caution">
    <text evidence="2">The sequence shown here is derived from an EMBL/GenBank/DDBJ whole genome shotgun (WGS) entry which is preliminary data.</text>
</comment>
<dbReference type="Pfam" id="PF00499">
    <property type="entry name" value="Oxidored_q3"/>
    <property type="match status" value="1"/>
</dbReference>
<evidence type="ECO:0000313" key="3">
    <source>
        <dbReference type="EMBL" id="KUK96352.1"/>
    </source>
</evidence>
<dbReference type="Gene3D" id="1.20.120.1200">
    <property type="entry name" value="NADH-ubiquinone/plastoquinone oxidoreductase chain 6, subunit NuoJ"/>
    <property type="match status" value="1"/>
</dbReference>
<feature type="transmembrane region" description="Helical" evidence="1">
    <location>
        <begin position="60"/>
        <end position="82"/>
    </location>
</feature>
<protein>
    <submittedName>
        <fullName evidence="2">F420H2 dehydrogenase, subunit J</fullName>
    </submittedName>
</protein>
<dbReference type="Proteomes" id="UP000053961">
    <property type="component" value="Unassembled WGS sequence"/>
</dbReference>
<proteinExistence type="predicted"/>
<keyword evidence="1" id="KW-0812">Transmembrane</keyword>
<reference evidence="3" key="1">
    <citation type="journal article" date="2015" name="MBio">
        <title>Genome-resolved metagenomic analysis reveals roles for candidate phyla and other microbial community members in biogeochemical transformations in oil reservoirs.</title>
        <authorList>
            <person name="Hu P."/>
            <person name="Tom L."/>
            <person name="Singh A."/>
            <person name="Thomas B.C."/>
            <person name="Baker B.J."/>
            <person name="Piceno Y.M."/>
            <person name="Andersen G.L."/>
            <person name="Banfield J.F."/>
        </authorList>
    </citation>
    <scope>NUCLEOTIDE SEQUENCE [LARGE SCALE GENOMIC DNA]</scope>
    <source>
        <strain evidence="3">56_747</strain>
    </source>
</reference>
<evidence type="ECO:0000313" key="4">
    <source>
        <dbReference type="Proteomes" id="UP000053961"/>
    </source>
</evidence>
<evidence type="ECO:0000313" key="2">
    <source>
        <dbReference type="EMBL" id="KUK44232.1"/>
    </source>
</evidence>
<dbReference type="GO" id="GO:0008137">
    <property type="term" value="F:NADH dehydrogenase (ubiquinone) activity"/>
    <property type="evidence" value="ECO:0007669"/>
    <property type="project" value="InterPro"/>
</dbReference>
<sequence length="88" mass="9603">MVKVKTAILMLIFLAVLIVFIAATPWGGMENGSYSFEPREGVRAPESGVGEVGIEIFTLYLFPFEVLGLVLLAAMIGAIYVARKELPR</sequence>
<name>A0A124FMB4_9EURY</name>
<gene>
    <name evidence="2" type="ORF">XD72_1364</name>
    <name evidence="3" type="ORF">XE07_1194</name>
</gene>